<keyword evidence="3" id="KW-1185">Reference proteome</keyword>
<evidence type="ECO:0000256" key="1">
    <source>
        <dbReference type="SAM" id="MobiDB-lite"/>
    </source>
</evidence>
<comment type="caution">
    <text evidence="2">The sequence shown here is derived from an EMBL/GenBank/DDBJ whole genome shotgun (WGS) entry which is preliminary data.</text>
</comment>
<dbReference type="EMBL" id="JBHTMM010000033">
    <property type="protein sequence ID" value="MFD1309086.1"/>
    <property type="molecule type" value="Genomic_DNA"/>
</dbReference>
<organism evidence="2 3">
    <name type="scientific">Streptomyces kaempferi</name>
    <dbReference type="NCBI Taxonomy" id="333725"/>
    <lineage>
        <taxon>Bacteria</taxon>
        <taxon>Bacillati</taxon>
        <taxon>Actinomycetota</taxon>
        <taxon>Actinomycetes</taxon>
        <taxon>Kitasatosporales</taxon>
        <taxon>Streptomycetaceae</taxon>
        <taxon>Streptomyces</taxon>
    </lineage>
</organism>
<feature type="region of interest" description="Disordered" evidence="1">
    <location>
        <begin position="247"/>
        <end position="268"/>
    </location>
</feature>
<proteinExistence type="predicted"/>
<feature type="compositionally biased region" description="Polar residues" evidence="1">
    <location>
        <begin position="18"/>
        <end position="36"/>
    </location>
</feature>
<dbReference type="RefSeq" id="WP_381328783.1">
    <property type="nucleotide sequence ID" value="NZ_JBHTMM010000033.1"/>
</dbReference>
<evidence type="ECO:0000313" key="2">
    <source>
        <dbReference type="EMBL" id="MFD1309086.1"/>
    </source>
</evidence>
<reference evidence="3" key="1">
    <citation type="journal article" date="2019" name="Int. J. Syst. Evol. Microbiol.">
        <title>The Global Catalogue of Microorganisms (GCM) 10K type strain sequencing project: providing services to taxonomists for standard genome sequencing and annotation.</title>
        <authorList>
            <consortium name="The Broad Institute Genomics Platform"/>
            <consortium name="The Broad Institute Genome Sequencing Center for Infectious Disease"/>
            <person name="Wu L."/>
            <person name="Ma J."/>
        </authorList>
    </citation>
    <scope>NUCLEOTIDE SEQUENCE [LARGE SCALE GENOMIC DNA]</scope>
    <source>
        <strain evidence="3">CGMCC 4.7020</strain>
    </source>
</reference>
<sequence>MQHRTPSCQLPAPRTSDSRLISPQSDGTQCTEPTLDTHTPTVEIEHANEYSDGRTALVRGAAQEVACTASRRSGPRRWLRAVAWLIAAGLHGRANATTQRVAEDLAARMDYDTGRSRYCMLETAARLGVDKATVKRHVSYLRELGALAWVQHGTRTNVRPMLGLGGYAATATVYAAVIPASYDHAMGHRIVGTGYSARIIVDLRDQQKPVDNPPVDNSPSEALAPPSLTLVKEESQVELVGGFNYTSQARQPKDPIPHQSSQIGGRRRTAVDVQKAAQTIRLVRALVNWTQTVPLRRLEFVLRPWTDRGWDGLRIADELNGMCSGMRWKPKNPVAFIRARITAETLHQQDLAQAVAWKDSTAGREASLAALFAPTAPAPAQAYTDDERRAARLDWSIWPDVAAHYDDDPDDALHLYGKRLCVYAVGQQARLNEQQGAWA</sequence>
<gene>
    <name evidence="2" type="ORF">ACFQ5X_24915</name>
</gene>
<name>A0ABW3XJ94_9ACTN</name>
<evidence type="ECO:0000313" key="3">
    <source>
        <dbReference type="Proteomes" id="UP001597058"/>
    </source>
</evidence>
<protein>
    <recommendedName>
        <fullName evidence="4">Helix-turn-helix domain-containing protein</fullName>
    </recommendedName>
</protein>
<dbReference type="Proteomes" id="UP001597058">
    <property type="component" value="Unassembled WGS sequence"/>
</dbReference>
<accession>A0ABW3XJ94</accession>
<feature type="region of interest" description="Disordered" evidence="1">
    <location>
        <begin position="1"/>
        <end position="36"/>
    </location>
</feature>
<evidence type="ECO:0008006" key="4">
    <source>
        <dbReference type="Google" id="ProtNLM"/>
    </source>
</evidence>